<dbReference type="EMBL" id="BAAABU010000001">
    <property type="protein sequence ID" value="GAA0208034.1"/>
    <property type="molecule type" value="Genomic_DNA"/>
</dbReference>
<dbReference type="Proteomes" id="UP001500416">
    <property type="component" value="Unassembled WGS sequence"/>
</dbReference>
<evidence type="ECO:0000313" key="2">
    <source>
        <dbReference type="Proteomes" id="UP001500416"/>
    </source>
</evidence>
<evidence type="ECO:0000313" key="1">
    <source>
        <dbReference type="EMBL" id="GAA0208034.1"/>
    </source>
</evidence>
<comment type="caution">
    <text evidence="1">The sequence shown here is derived from an EMBL/GenBank/DDBJ whole genome shotgun (WGS) entry which is preliminary data.</text>
</comment>
<reference evidence="2" key="1">
    <citation type="journal article" date="2019" name="Int. J. Syst. Evol. Microbiol.">
        <title>The Global Catalogue of Microorganisms (GCM) 10K type strain sequencing project: providing services to taxonomists for standard genome sequencing and annotation.</title>
        <authorList>
            <consortium name="The Broad Institute Genomics Platform"/>
            <consortium name="The Broad Institute Genome Sequencing Center for Infectious Disease"/>
            <person name="Wu L."/>
            <person name="Ma J."/>
        </authorList>
    </citation>
    <scope>NUCLEOTIDE SEQUENCE [LARGE SCALE GENOMIC DNA]</scope>
    <source>
        <strain evidence="2">JCM 3380</strain>
    </source>
</reference>
<gene>
    <name evidence="1" type="ORF">GCM10010492_02040</name>
</gene>
<keyword evidence="2" id="KW-1185">Reference proteome</keyword>
<proteinExistence type="predicted"/>
<sequence>MPAGRVFTWAQLPQESYGVDGFITERTVEPALLILTAPTGGGRPGVDLSSAAATRVGAGDRSARVDGPARGEVGLVDDPHDLAQADAGVLRLCAFRLRLPA</sequence>
<organism evidence="1 2">
    <name type="scientific">Saccharothrix mutabilis subsp. mutabilis</name>
    <dbReference type="NCBI Taxonomy" id="66855"/>
    <lineage>
        <taxon>Bacteria</taxon>
        <taxon>Bacillati</taxon>
        <taxon>Actinomycetota</taxon>
        <taxon>Actinomycetes</taxon>
        <taxon>Pseudonocardiales</taxon>
        <taxon>Pseudonocardiaceae</taxon>
        <taxon>Saccharothrix</taxon>
    </lineage>
</organism>
<accession>A0ABP3CLF5</accession>
<name>A0ABP3CLF5_9PSEU</name>
<protein>
    <submittedName>
        <fullName evidence="1">Uncharacterized protein</fullName>
    </submittedName>
</protein>
<dbReference type="RefSeq" id="WP_343931618.1">
    <property type="nucleotide sequence ID" value="NZ_BAAABU010000001.1"/>
</dbReference>